<evidence type="ECO:0000313" key="1">
    <source>
        <dbReference type="EMBL" id="MBB6477008.1"/>
    </source>
</evidence>
<dbReference type="SUPFAM" id="SSF160719">
    <property type="entry name" value="gpW/gp25-like"/>
    <property type="match status" value="1"/>
</dbReference>
<dbReference type="Pfam" id="PF10934">
    <property type="entry name" value="Sheath_initiator"/>
    <property type="match status" value="1"/>
</dbReference>
<proteinExistence type="predicted"/>
<dbReference type="AlphaFoldDB" id="A0A841R2C3"/>
<dbReference type="EMBL" id="JACHHI010000001">
    <property type="protein sequence ID" value="MBB6477008.1"/>
    <property type="molecule type" value="Genomic_DNA"/>
</dbReference>
<organism evidence="1 2">
    <name type="scientific">Negativicoccus succinicivorans</name>
    <dbReference type="NCBI Taxonomy" id="620903"/>
    <lineage>
        <taxon>Bacteria</taxon>
        <taxon>Bacillati</taxon>
        <taxon>Bacillota</taxon>
        <taxon>Negativicutes</taxon>
        <taxon>Veillonellales</taxon>
        <taxon>Veillonellaceae</taxon>
        <taxon>Negativicoccus</taxon>
    </lineage>
</organism>
<protein>
    <submittedName>
        <fullName evidence="1">Phage baseplate assembly protein W</fullName>
    </submittedName>
</protein>
<evidence type="ECO:0000313" key="2">
    <source>
        <dbReference type="Proteomes" id="UP000591941"/>
    </source>
</evidence>
<accession>A0A841R2C3</accession>
<comment type="caution">
    <text evidence="1">The sequence shown here is derived from an EMBL/GenBank/DDBJ whole genome shotgun (WGS) entry which is preliminary data.</text>
</comment>
<name>A0A841R2C3_9FIRM</name>
<keyword evidence="2" id="KW-1185">Reference proteome</keyword>
<dbReference type="GeneID" id="93485318"/>
<sequence length="140" mass="15784">MGLLPDEFNNISVARGIDATPPHATYRMQIEAERVDGALTDDVEAVKQAVYKILNTERYKHIIYSPDYGHELTGLFGLPLPYVLPEIPRRIREALMVDDRITDVDRFDLKHDKSGNVTAKFVVHTIYGAFDADKEVIVGV</sequence>
<gene>
    <name evidence="1" type="ORF">HNR45_000030</name>
</gene>
<dbReference type="OrthoDB" id="89089at2"/>
<dbReference type="InterPro" id="IPR020288">
    <property type="entry name" value="Sheath_initiator"/>
</dbReference>
<dbReference type="Gene3D" id="3.10.450.40">
    <property type="match status" value="1"/>
</dbReference>
<reference evidence="1 2" key="1">
    <citation type="submission" date="2020-08" db="EMBL/GenBank/DDBJ databases">
        <title>Genomic Encyclopedia of Type Strains, Phase IV (KMG-IV): sequencing the most valuable type-strain genomes for metagenomic binning, comparative biology and taxonomic classification.</title>
        <authorList>
            <person name="Goeker M."/>
        </authorList>
    </citation>
    <scope>NUCLEOTIDE SEQUENCE [LARGE SCALE GENOMIC DNA]</scope>
    <source>
        <strain evidence="1 2">DSM 21255</strain>
    </source>
</reference>
<dbReference type="Proteomes" id="UP000591941">
    <property type="component" value="Unassembled WGS sequence"/>
</dbReference>
<dbReference type="RefSeq" id="WP_159822154.1">
    <property type="nucleotide sequence ID" value="NZ_CABWNB010000001.1"/>
</dbReference>